<evidence type="ECO:0000256" key="8">
    <source>
        <dbReference type="ARBA" id="ARBA00022679"/>
    </source>
</evidence>
<evidence type="ECO:0000313" key="16">
    <source>
        <dbReference type="EMBL" id="MDV7264674.1"/>
    </source>
</evidence>
<dbReference type="InterPro" id="IPR004358">
    <property type="entry name" value="Sig_transdc_His_kin-like_C"/>
</dbReference>
<dbReference type="InterPro" id="IPR036890">
    <property type="entry name" value="HATPase_C_sf"/>
</dbReference>
<evidence type="ECO:0000256" key="10">
    <source>
        <dbReference type="ARBA" id="ARBA00023004"/>
    </source>
</evidence>
<evidence type="ECO:0000256" key="7">
    <source>
        <dbReference type="ARBA" id="ARBA00022490"/>
    </source>
</evidence>
<comment type="function">
    <text evidence="13">Member of the two-component regulatory system NreB/NreC involved in the control of dissimilatory nitrate/nitrite reduction in response to oxygen. NreB functions as a direct oxygen sensor histidine kinase which is autophosphorylated, in the absence of oxygen, probably at the conserved histidine residue, and transfers its phosphate group probably to a conserved aspartate residue of NreC. NreB/NreC activates the expression of the nitrate (narGHJI) and nitrite (nir) reductase operons, as well as the putative nitrate transporter gene narT.</text>
</comment>
<reference evidence="16" key="1">
    <citation type="submission" date="2023-10" db="EMBL/GenBank/DDBJ databases">
        <title>Development of a sustainable strategy for remediation of hydrocarbon-contaminated territories based on the waste exchange concept.</title>
        <authorList>
            <person name="Krivoruchko A."/>
        </authorList>
    </citation>
    <scope>NUCLEOTIDE SEQUENCE</scope>
    <source>
        <strain evidence="16">IEGM 68</strain>
    </source>
</reference>
<dbReference type="GO" id="GO:0051539">
    <property type="term" value="F:4 iron, 4 sulfur cluster binding"/>
    <property type="evidence" value="ECO:0007669"/>
    <property type="project" value="UniProtKB-KW"/>
</dbReference>
<dbReference type="InterPro" id="IPR003018">
    <property type="entry name" value="GAF"/>
</dbReference>
<evidence type="ECO:0000313" key="17">
    <source>
        <dbReference type="Proteomes" id="UP001185863"/>
    </source>
</evidence>
<dbReference type="SUPFAM" id="SSF55874">
    <property type="entry name" value="ATPase domain of HSP90 chaperone/DNA topoisomerase II/histidine kinase"/>
    <property type="match status" value="1"/>
</dbReference>
<dbReference type="Proteomes" id="UP001185863">
    <property type="component" value="Unassembled WGS sequence"/>
</dbReference>
<dbReference type="GO" id="GO:0005737">
    <property type="term" value="C:cytoplasm"/>
    <property type="evidence" value="ECO:0007669"/>
    <property type="project" value="UniProtKB-SubCell"/>
</dbReference>
<comment type="subcellular location">
    <subcellularLocation>
        <location evidence="3">Cytoplasm</location>
    </subcellularLocation>
</comment>
<dbReference type="Pfam" id="PF07730">
    <property type="entry name" value="HisKA_3"/>
    <property type="match status" value="1"/>
</dbReference>
<protein>
    <recommendedName>
        <fullName evidence="5">Oxygen sensor histidine kinase NreB</fullName>
        <ecNumber evidence="4">2.7.13.3</ecNumber>
    </recommendedName>
    <alternativeName>
        <fullName evidence="14">Nitrogen regulation protein B</fullName>
    </alternativeName>
</protein>
<keyword evidence="6" id="KW-0479">Metal-binding</keyword>
<evidence type="ECO:0000256" key="4">
    <source>
        <dbReference type="ARBA" id="ARBA00012438"/>
    </source>
</evidence>
<dbReference type="SUPFAM" id="SSF55781">
    <property type="entry name" value="GAF domain-like"/>
    <property type="match status" value="1"/>
</dbReference>
<keyword evidence="6" id="KW-0004">4Fe-4S</keyword>
<dbReference type="GO" id="GO:0016020">
    <property type="term" value="C:membrane"/>
    <property type="evidence" value="ECO:0007669"/>
    <property type="project" value="InterPro"/>
</dbReference>
<evidence type="ECO:0000256" key="9">
    <source>
        <dbReference type="ARBA" id="ARBA00022777"/>
    </source>
</evidence>
<dbReference type="AlphaFoldDB" id="A0AAE4UYL1"/>
<dbReference type="EMBL" id="JAWLUP010000014">
    <property type="protein sequence ID" value="MDV7264674.1"/>
    <property type="molecule type" value="Genomic_DNA"/>
</dbReference>
<comment type="catalytic activity">
    <reaction evidence="1">
        <text>ATP + protein L-histidine = ADP + protein N-phospho-L-histidine.</text>
        <dbReference type="EC" id="2.7.13.3"/>
    </reaction>
</comment>
<keyword evidence="10" id="KW-0408">Iron</keyword>
<dbReference type="GO" id="GO:0046983">
    <property type="term" value="F:protein dimerization activity"/>
    <property type="evidence" value="ECO:0007669"/>
    <property type="project" value="InterPro"/>
</dbReference>
<dbReference type="InterPro" id="IPR003594">
    <property type="entry name" value="HATPase_dom"/>
</dbReference>
<dbReference type="Gene3D" id="3.30.565.10">
    <property type="entry name" value="Histidine kinase-like ATPase, C-terminal domain"/>
    <property type="match status" value="1"/>
</dbReference>
<evidence type="ECO:0000259" key="15">
    <source>
        <dbReference type="SMART" id="SM00065"/>
    </source>
</evidence>
<keyword evidence="11" id="KW-0902">Two-component regulatory system</keyword>
<keyword evidence="12" id="KW-0411">Iron-sulfur</keyword>
<evidence type="ECO:0000256" key="13">
    <source>
        <dbReference type="ARBA" id="ARBA00024827"/>
    </source>
</evidence>
<evidence type="ECO:0000256" key="5">
    <source>
        <dbReference type="ARBA" id="ARBA00017322"/>
    </source>
</evidence>
<evidence type="ECO:0000256" key="3">
    <source>
        <dbReference type="ARBA" id="ARBA00004496"/>
    </source>
</evidence>
<keyword evidence="7" id="KW-0963">Cytoplasm</keyword>
<dbReference type="PRINTS" id="PR00344">
    <property type="entry name" value="BCTRLSENSOR"/>
</dbReference>
<evidence type="ECO:0000256" key="11">
    <source>
        <dbReference type="ARBA" id="ARBA00023012"/>
    </source>
</evidence>
<dbReference type="Gene3D" id="1.20.5.1930">
    <property type="match status" value="1"/>
</dbReference>
<keyword evidence="9" id="KW-0418">Kinase</keyword>
<evidence type="ECO:0000256" key="6">
    <source>
        <dbReference type="ARBA" id="ARBA00022485"/>
    </source>
</evidence>
<dbReference type="Gene3D" id="3.30.450.40">
    <property type="match status" value="1"/>
</dbReference>
<dbReference type="InterPro" id="IPR050482">
    <property type="entry name" value="Sensor_HK_TwoCompSys"/>
</dbReference>
<name>A0AAE4UYL1_9NOCA</name>
<proteinExistence type="predicted"/>
<gene>
    <name evidence="16" type="ORF">R4315_08965</name>
</gene>
<comment type="cofactor">
    <cofactor evidence="2">
        <name>[4Fe-4S] cluster</name>
        <dbReference type="ChEBI" id="CHEBI:49883"/>
    </cofactor>
</comment>
<sequence>MNPLEALSVEHAALVACLDRREALRAALEVLAADGAVAWVAEPVTAGTDPHGVTLGQVRGDRTGLLRGLHVESGLGLTGKVHHVGRASWVDDYLAADDITHTFDAHIGAEGVRRLLAVPVLRQGEVSAVLAVGARTSGAFGDREIQQAAVVANQVSLAVAVAERARLAREVAVHEERSKLAAELHDSVGALLFAIGSGVAGLAEVAAGDPDLRARLEQLQRQATDASSALRKSLRTLRSSPTALALTVALQGDCVAFADRTGVPAELIVLDEDPPVLAPSRTTVLVSAVREALLNIEKHAQAEAVVVTVGNRPGGGIIVAITDDGVGLSPGHTPGVGLSTTAEAIGRLGGTLRMISEFESGTTCRIELPC</sequence>
<dbReference type="EC" id="2.7.13.3" evidence="4"/>
<dbReference type="Pfam" id="PF13185">
    <property type="entry name" value="GAF_2"/>
    <property type="match status" value="1"/>
</dbReference>
<dbReference type="RefSeq" id="WP_317744321.1">
    <property type="nucleotide sequence ID" value="NZ_JAWLUP010000014.1"/>
</dbReference>
<dbReference type="GO" id="GO:0000155">
    <property type="term" value="F:phosphorelay sensor kinase activity"/>
    <property type="evidence" value="ECO:0007669"/>
    <property type="project" value="InterPro"/>
</dbReference>
<feature type="domain" description="GAF" evidence="15">
    <location>
        <begin position="19"/>
        <end position="169"/>
    </location>
</feature>
<dbReference type="PANTHER" id="PTHR24421">
    <property type="entry name" value="NITRATE/NITRITE SENSOR PROTEIN NARX-RELATED"/>
    <property type="match status" value="1"/>
</dbReference>
<organism evidence="16 17">
    <name type="scientific">Rhodococcus oxybenzonivorans</name>
    <dbReference type="NCBI Taxonomy" id="1990687"/>
    <lineage>
        <taxon>Bacteria</taxon>
        <taxon>Bacillati</taxon>
        <taxon>Actinomycetota</taxon>
        <taxon>Actinomycetes</taxon>
        <taxon>Mycobacteriales</taxon>
        <taxon>Nocardiaceae</taxon>
        <taxon>Rhodococcus</taxon>
    </lineage>
</organism>
<dbReference type="SMART" id="SM00065">
    <property type="entry name" value="GAF"/>
    <property type="match status" value="1"/>
</dbReference>
<evidence type="ECO:0000256" key="12">
    <source>
        <dbReference type="ARBA" id="ARBA00023014"/>
    </source>
</evidence>
<comment type="caution">
    <text evidence="16">The sequence shown here is derived from an EMBL/GenBank/DDBJ whole genome shotgun (WGS) entry which is preliminary data.</text>
</comment>
<dbReference type="InterPro" id="IPR029016">
    <property type="entry name" value="GAF-like_dom_sf"/>
</dbReference>
<dbReference type="InterPro" id="IPR011712">
    <property type="entry name" value="Sig_transdc_His_kin_sub3_dim/P"/>
</dbReference>
<evidence type="ECO:0000256" key="14">
    <source>
        <dbReference type="ARBA" id="ARBA00030800"/>
    </source>
</evidence>
<evidence type="ECO:0000256" key="2">
    <source>
        <dbReference type="ARBA" id="ARBA00001966"/>
    </source>
</evidence>
<keyword evidence="8" id="KW-0808">Transferase</keyword>
<dbReference type="Pfam" id="PF02518">
    <property type="entry name" value="HATPase_c"/>
    <property type="match status" value="1"/>
</dbReference>
<evidence type="ECO:0000256" key="1">
    <source>
        <dbReference type="ARBA" id="ARBA00000085"/>
    </source>
</evidence>
<accession>A0AAE4UYL1</accession>